<evidence type="ECO:0000313" key="1">
    <source>
        <dbReference type="EMBL" id="MPN37549.1"/>
    </source>
</evidence>
<dbReference type="AlphaFoldDB" id="A0A645HH80"/>
<name>A0A645HH80_9ZZZZ</name>
<comment type="caution">
    <text evidence="1">The sequence shown here is derived from an EMBL/GenBank/DDBJ whole genome shotgun (WGS) entry which is preliminary data.</text>
</comment>
<organism evidence="1">
    <name type="scientific">bioreactor metagenome</name>
    <dbReference type="NCBI Taxonomy" id="1076179"/>
    <lineage>
        <taxon>unclassified sequences</taxon>
        <taxon>metagenomes</taxon>
        <taxon>ecological metagenomes</taxon>
    </lineage>
</organism>
<accession>A0A645HH80</accession>
<sequence>MDALPFVAGSQDIAVIGKGSLFLAGDKTSQAVGVNGRFPRVGNDKQPGIIQVIFPQTAVVLGVD</sequence>
<reference evidence="1" key="1">
    <citation type="submission" date="2019-08" db="EMBL/GenBank/DDBJ databases">
        <authorList>
            <person name="Kucharzyk K."/>
            <person name="Murdoch R.W."/>
            <person name="Higgins S."/>
            <person name="Loffler F."/>
        </authorList>
    </citation>
    <scope>NUCLEOTIDE SEQUENCE</scope>
</reference>
<dbReference type="EMBL" id="VSSQ01092263">
    <property type="protein sequence ID" value="MPN37549.1"/>
    <property type="molecule type" value="Genomic_DNA"/>
</dbReference>
<protein>
    <submittedName>
        <fullName evidence="1">Uncharacterized protein</fullName>
    </submittedName>
</protein>
<gene>
    <name evidence="1" type="ORF">SDC9_185069</name>
</gene>
<proteinExistence type="predicted"/>